<sequence>MPARRSGHGRRPSARLVLAAETARLRQRSGRSLGDLADRTEYGSTYLGQLESGERLGTPAVFAALDEVYGTGGHLGELWELARGAVFRERFRRFMELERRASARHEYAAATVPGLFQTEEYAREQLRTARLGNEQELEEQAAARMGRQTLLAGGNAPHFRAVLDEAVLRRRLSDAAAWRRQLERLLEVSEMPRITLQVLPFASGLQHLLGSSLTLLWMPDGGAVAYTEGCWSGELVEEPEDVDRLRLSCDVLRDAALPAGESAAFIEQVMEGMEGDAPWIP</sequence>
<name>A0A1E7JG49_9ACTN</name>
<keyword evidence="3" id="KW-1185">Reference proteome</keyword>
<proteinExistence type="predicted"/>
<dbReference type="STRING" id="933944.AN215_23185"/>
<evidence type="ECO:0000313" key="2">
    <source>
        <dbReference type="EMBL" id="OEU85445.1"/>
    </source>
</evidence>
<reference evidence="2 3" key="1">
    <citation type="journal article" date="2016" name="Front. Microbiol.">
        <title>Comparative Genomics Analysis of Streptomyces Species Reveals Their Adaptation to the Marine Environment and Their Diversity at the Genomic Level.</title>
        <authorList>
            <person name="Tian X."/>
            <person name="Zhang Z."/>
            <person name="Yang T."/>
            <person name="Chen M."/>
            <person name="Li J."/>
            <person name="Chen F."/>
            <person name="Yang J."/>
            <person name="Li W."/>
            <person name="Zhang B."/>
            <person name="Zhang Z."/>
            <person name="Wu J."/>
            <person name="Zhang C."/>
            <person name="Long L."/>
            <person name="Xiao J."/>
        </authorList>
    </citation>
    <scope>NUCLEOTIDE SEQUENCE [LARGE SCALE GENOMIC DNA]</scope>
    <source>
        <strain evidence="2 3">SCSIO 10390</strain>
    </source>
</reference>
<evidence type="ECO:0000313" key="3">
    <source>
        <dbReference type="Proteomes" id="UP000176087"/>
    </source>
</evidence>
<organism evidence="2 3">
    <name type="scientific">Streptomyces abyssalis</name>
    <dbReference type="NCBI Taxonomy" id="933944"/>
    <lineage>
        <taxon>Bacteria</taxon>
        <taxon>Bacillati</taxon>
        <taxon>Actinomycetota</taxon>
        <taxon>Actinomycetes</taxon>
        <taxon>Kitasatosporales</taxon>
        <taxon>Streptomycetaceae</taxon>
        <taxon>Streptomyces</taxon>
    </lineage>
</organism>
<dbReference type="CDD" id="cd00093">
    <property type="entry name" value="HTH_XRE"/>
    <property type="match status" value="1"/>
</dbReference>
<dbReference type="Proteomes" id="UP000176087">
    <property type="component" value="Unassembled WGS sequence"/>
</dbReference>
<evidence type="ECO:0000259" key="1">
    <source>
        <dbReference type="Pfam" id="PF19054"/>
    </source>
</evidence>
<dbReference type="PATRIC" id="fig|933944.5.peg.4736"/>
<dbReference type="InterPro" id="IPR001387">
    <property type="entry name" value="Cro/C1-type_HTH"/>
</dbReference>
<feature type="domain" description="DUF5753" evidence="1">
    <location>
        <begin position="91"/>
        <end position="268"/>
    </location>
</feature>
<gene>
    <name evidence="2" type="ORF">AN215_23185</name>
</gene>
<dbReference type="Pfam" id="PF19054">
    <property type="entry name" value="DUF5753"/>
    <property type="match status" value="1"/>
</dbReference>
<dbReference type="Pfam" id="PF13560">
    <property type="entry name" value="HTH_31"/>
    <property type="match status" value="1"/>
</dbReference>
<protein>
    <recommendedName>
        <fullName evidence="1">DUF5753 domain-containing protein</fullName>
    </recommendedName>
</protein>
<dbReference type="EMBL" id="LJGT01000041">
    <property type="protein sequence ID" value="OEU85445.1"/>
    <property type="molecule type" value="Genomic_DNA"/>
</dbReference>
<dbReference type="RefSeq" id="WP_070011163.1">
    <property type="nucleotide sequence ID" value="NZ_LJGS01000039.1"/>
</dbReference>
<dbReference type="AlphaFoldDB" id="A0A1E7JG49"/>
<comment type="caution">
    <text evidence="2">The sequence shown here is derived from an EMBL/GenBank/DDBJ whole genome shotgun (WGS) entry which is preliminary data.</text>
</comment>
<accession>A0A1E7JG49</accession>
<dbReference type="InterPro" id="IPR043917">
    <property type="entry name" value="DUF5753"/>
</dbReference>
<dbReference type="OrthoDB" id="4273809at2"/>